<organism evidence="7 8">
    <name type="scientific">Geodia barretti</name>
    <name type="common">Barrett's horny sponge</name>
    <dbReference type="NCBI Taxonomy" id="519541"/>
    <lineage>
        <taxon>Eukaryota</taxon>
        <taxon>Metazoa</taxon>
        <taxon>Porifera</taxon>
        <taxon>Demospongiae</taxon>
        <taxon>Heteroscleromorpha</taxon>
        <taxon>Tetractinellida</taxon>
        <taxon>Astrophorina</taxon>
        <taxon>Geodiidae</taxon>
        <taxon>Geodia</taxon>
    </lineage>
</organism>
<feature type="non-terminal residue" evidence="7">
    <location>
        <position position="161"/>
    </location>
</feature>
<dbReference type="Proteomes" id="UP001174909">
    <property type="component" value="Unassembled WGS sequence"/>
</dbReference>
<dbReference type="PANTHER" id="PTHR23051">
    <property type="entry name" value="SOLUTE CARRIER FAMILY 35, MEMBER F5"/>
    <property type="match status" value="1"/>
</dbReference>
<dbReference type="PANTHER" id="PTHR23051:SF0">
    <property type="entry name" value="SOLUTE CARRIER FAMILY 35 MEMBER F5"/>
    <property type="match status" value="1"/>
</dbReference>
<keyword evidence="4 5" id="KW-0472">Membrane</keyword>
<comment type="caution">
    <text evidence="7">The sequence shown here is derived from an EMBL/GenBank/DDBJ whole genome shotgun (WGS) entry which is preliminary data.</text>
</comment>
<comment type="subcellular location">
    <subcellularLocation>
        <location evidence="1">Membrane</location>
        <topology evidence="1">Multi-pass membrane protein</topology>
    </subcellularLocation>
</comment>
<evidence type="ECO:0000256" key="2">
    <source>
        <dbReference type="ARBA" id="ARBA00022692"/>
    </source>
</evidence>
<feature type="transmembrane region" description="Helical" evidence="5">
    <location>
        <begin position="85"/>
        <end position="107"/>
    </location>
</feature>
<gene>
    <name evidence="7" type="ORF">GBAR_LOCUS24684</name>
</gene>
<evidence type="ECO:0000256" key="3">
    <source>
        <dbReference type="ARBA" id="ARBA00022989"/>
    </source>
</evidence>
<accession>A0AA35TAP8</accession>
<keyword evidence="3 5" id="KW-1133">Transmembrane helix</keyword>
<reference evidence="7" key="1">
    <citation type="submission" date="2023-03" db="EMBL/GenBank/DDBJ databases">
        <authorList>
            <person name="Steffen K."/>
            <person name="Cardenas P."/>
        </authorList>
    </citation>
    <scope>NUCLEOTIDE SEQUENCE</scope>
</reference>
<dbReference type="EMBL" id="CASHTH010003399">
    <property type="protein sequence ID" value="CAI8044518.1"/>
    <property type="molecule type" value="Genomic_DNA"/>
</dbReference>
<dbReference type="InterPro" id="IPR000535">
    <property type="entry name" value="MSP_dom"/>
</dbReference>
<protein>
    <submittedName>
        <fullName evidence="7">Solute carrier family 35 member F5</fullName>
    </submittedName>
</protein>
<name>A0AA35TAP8_GEOBA</name>
<dbReference type="AlphaFoldDB" id="A0AA35TAP8"/>
<evidence type="ECO:0000256" key="1">
    <source>
        <dbReference type="ARBA" id="ARBA00004141"/>
    </source>
</evidence>
<evidence type="ECO:0000256" key="5">
    <source>
        <dbReference type="SAM" id="Phobius"/>
    </source>
</evidence>
<proteinExistence type="predicted"/>
<sequence length="161" mass="17932">QHVHYFFLLSRPETTNVCVCIHCLLTVTTGWVCTCVLCPGESTVRREPAPLMPVWKVASLSLVFGIVWFFANYLYALALVSKSVALVNTLSSMSSVFVMIMAAVPLLPREPGDKITLSRVLVSLLRYVLYASSPLMISIVTHTIVAFKTKVHNNYVYHISP</sequence>
<feature type="transmembrane region" description="Helical" evidence="5">
    <location>
        <begin position="127"/>
        <end position="147"/>
    </location>
</feature>
<evidence type="ECO:0000313" key="7">
    <source>
        <dbReference type="EMBL" id="CAI8044518.1"/>
    </source>
</evidence>
<keyword evidence="2 5" id="KW-0812">Transmembrane</keyword>
<evidence type="ECO:0000256" key="4">
    <source>
        <dbReference type="ARBA" id="ARBA00023136"/>
    </source>
</evidence>
<feature type="transmembrane region" description="Helical" evidence="5">
    <location>
        <begin position="57"/>
        <end position="78"/>
    </location>
</feature>
<dbReference type="PROSITE" id="PS50202">
    <property type="entry name" value="MSP"/>
    <property type="match status" value="1"/>
</dbReference>
<evidence type="ECO:0000259" key="6">
    <source>
        <dbReference type="PROSITE" id="PS50202"/>
    </source>
</evidence>
<feature type="domain" description="MSP" evidence="6">
    <location>
        <begin position="106"/>
        <end position="161"/>
    </location>
</feature>
<feature type="non-terminal residue" evidence="7">
    <location>
        <position position="1"/>
    </location>
</feature>
<evidence type="ECO:0000313" key="8">
    <source>
        <dbReference type="Proteomes" id="UP001174909"/>
    </source>
</evidence>
<dbReference type="GO" id="GO:0016020">
    <property type="term" value="C:membrane"/>
    <property type="evidence" value="ECO:0007669"/>
    <property type="project" value="UniProtKB-SubCell"/>
</dbReference>
<keyword evidence="8" id="KW-1185">Reference proteome</keyword>